<proteinExistence type="predicted"/>
<evidence type="ECO:0000313" key="1">
    <source>
        <dbReference type="EMBL" id="QNK01718.1"/>
    </source>
</evidence>
<name>A0A7G8Q4L0_9GAMM</name>
<gene>
    <name evidence="1" type="ORF">H8F01_00615</name>
</gene>
<accession>A0A7G8Q4L0</accession>
<dbReference type="EMBL" id="CP060412">
    <property type="protein sequence ID" value="QNK01718.1"/>
    <property type="molecule type" value="Genomic_DNA"/>
</dbReference>
<dbReference type="Proteomes" id="UP000515873">
    <property type="component" value="Chromosome"/>
</dbReference>
<protein>
    <submittedName>
        <fullName evidence="1">Uncharacterized protein</fullName>
    </submittedName>
</protein>
<organism evidence="1 2">
    <name type="scientific">Dyella telluris</name>
    <dbReference type="NCBI Taxonomy" id="2763498"/>
    <lineage>
        <taxon>Bacteria</taxon>
        <taxon>Pseudomonadati</taxon>
        <taxon>Pseudomonadota</taxon>
        <taxon>Gammaproteobacteria</taxon>
        <taxon>Lysobacterales</taxon>
        <taxon>Rhodanobacteraceae</taxon>
        <taxon>Dyella</taxon>
    </lineage>
</organism>
<evidence type="ECO:0000313" key="2">
    <source>
        <dbReference type="Proteomes" id="UP000515873"/>
    </source>
</evidence>
<reference evidence="1 2" key="1">
    <citation type="submission" date="2020-08" db="EMBL/GenBank/DDBJ databases">
        <title>Dyella sp. G9 isolated from forest soil.</title>
        <authorList>
            <person name="Fu J."/>
            <person name="Qiu L."/>
        </authorList>
    </citation>
    <scope>NUCLEOTIDE SEQUENCE [LARGE SCALE GENOMIC DNA]</scope>
    <source>
        <strain evidence="1 2">G9</strain>
    </source>
</reference>
<keyword evidence="2" id="KW-1185">Reference proteome</keyword>
<sequence length="66" mass="7570">MTGSTKPVRTIKNWTLQRVGVNHVLHGRVFEDDRFPSGSWIRTSTVVSVDFAKKIAETRNTIYHLN</sequence>
<dbReference type="RefSeq" id="WP_187057177.1">
    <property type="nucleotide sequence ID" value="NZ_CP060412.1"/>
</dbReference>
<dbReference type="KEGG" id="dtl:H8F01_00615"/>
<dbReference type="AlphaFoldDB" id="A0A7G8Q4L0"/>